<feature type="region of interest" description="Disordered" evidence="1">
    <location>
        <begin position="198"/>
        <end position="225"/>
    </location>
</feature>
<comment type="caution">
    <text evidence="3">The sequence shown here is derived from an EMBL/GenBank/DDBJ whole genome shotgun (WGS) entry which is preliminary data.</text>
</comment>
<dbReference type="RefSeq" id="WP_339960951.1">
    <property type="nucleotide sequence ID" value="NZ_JAWMWH010000003.1"/>
</dbReference>
<dbReference type="Proteomes" id="UP001370590">
    <property type="component" value="Unassembled WGS sequence"/>
</dbReference>
<keyword evidence="4" id="KW-1185">Reference proteome</keyword>
<feature type="compositionally biased region" description="Basic and acidic residues" evidence="1">
    <location>
        <begin position="265"/>
        <end position="282"/>
    </location>
</feature>
<feature type="compositionally biased region" description="Basic residues" evidence="1">
    <location>
        <begin position="247"/>
        <end position="264"/>
    </location>
</feature>
<sequence>MKKTILYLATLAALTGSGIAIVNNLNHNAYEMTTAHAASGIWIFVKPLNTEEAKYVSYNPIDGAGLTDAGKEMYTAGSDGKNQYIFADAPYVRDENQVNNSVLDNDKWVGQLYTITLVPKNSSLQPIKIQMMSEMGAEDVTRGTNALPDYISQLSAHYSHPTELFAEDQRVMEAAHSLELAGVIPHDARIQSTLDAMDKDDSLNDSNSSNSQTTTNSSSQSSLDRINKKVQLLRANLKKTTKELSSSKHKSKRDKKIARQKYNKAKKEYNNAERKLKQIENK</sequence>
<feature type="chain" id="PRO_5047377886" description="DUF1254 domain-containing protein" evidence="2">
    <location>
        <begin position="23"/>
        <end position="282"/>
    </location>
</feature>
<dbReference type="EMBL" id="JAWMWH010000003">
    <property type="protein sequence ID" value="MEJ6401102.1"/>
    <property type="molecule type" value="Genomic_DNA"/>
</dbReference>
<name>A0ABU8SMH8_9LACO</name>
<evidence type="ECO:0000256" key="2">
    <source>
        <dbReference type="SAM" id="SignalP"/>
    </source>
</evidence>
<protein>
    <recommendedName>
        <fullName evidence="5">DUF1254 domain-containing protein</fullName>
    </recommendedName>
</protein>
<proteinExistence type="predicted"/>
<evidence type="ECO:0008006" key="5">
    <source>
        <dbReference type="Google" id="ProtNLM"/>
    </source>
</evidence>
<feature type="compositionally biased region" description="Low complexity" evidence="1">
    <location>
        <begin position="204"/>
        <end position="224"/>
    </location>
</feature>
<evidence type="ECO:0000313" key="3">
    <source>
        <dbReference type="EMBL" id="MEJ6401102.1"/>
    </source>
</evidence>
<gene>
    <name evidence="3" type="ORF">R4146_08100</name>
</gene>
<reference evidence="3 4" key="1">
    <citation type="submission" date="2023-10" db="EMBL/GenBank/DDBJ databases">
        <title>Nicoliella lavandulae sp. nov. isolated from Lavandula angustifolia flowers.</title>
        <authorList>
            <person name="Alcantara C."/>
            <person name="Zuniga M."/>
            <person name="Landete J.M."/>
            <person name="Monedero V."/>
        </authorList>
    </citation>
    <scope>NUCLEOTIDE SEQUENCE [LARGE SCALE GENOMIC DNA]</scope>
    <source>
        <strain evidence="3 4">Es01</strain>
    </source>
</reference>
<organism evidence="3 4">
    <name type="scientific">Nicoliella lavandulae</name>
    <dbReference type="NCBI Taxonomy" id="3082954"/>
    <lineage>
        <taxon>Bacteria</taxon>
        <taxon>Bacillati</taxon>
        <taxon>Bacillota</taxon>
        <taxon>Bacilli</taxon>
        <taxon>Lactobacillales</taxon>
        <taxon>Lactobacillaceae</taxon>
        <taxon>Nicoliella</taxon>
    </lineage>
</organism>
<keyword evidence="2" id="KW-0732">Signal</keyword>
<evidence type="ECO:0000256" key="1">
    <source>
        <dbReference type="SAM" id="MobiDB-lite"/>
    </source>
</evidence>
<accession>A0ABU8SMH8</accession>
<feature type="signal peptide" evidence="2">
    <location>
        <begin position="1"/>
        <end position="22"/>
    </location>
</feature>
<evidence type="ECO:0000313" key="4">
    <source>
        <dbReference type="Proteomes" id="UP001370590"/>
    </source>
</evidence>
<feature type="region of interest" description="Disordered" evidence="1">
    <location>
        <begin position="237"/>
        <end position="282"/>
    </location>
</feature>